<dbReference type="Proteomes" id="UP001232163">
    <property type="component" value="Unassembled WGS sequence"/>
</dbReference>
<sequence length="656" mass="71506">MPHAAIRGRKFLSPAPSPASELNPVLLRILAGDYGGGLALYRTLAHPGAEDRRWAAMCLMHASQWVDAKVLLLDAVAQGYQEASIELATLYRTLGEVGLAQATIGALPLEALRKRDQALAYRELGLQAYQQGDLGQAATRLQQAWAAAAASRLGTPLITPIAHALGIVCAERGLDDQADSYFDYAQLHAHPTRQVFVQASRAISAAYLGQLDRAVECLAQAPVCPADAASPADLQVLYARGITARAARAYAEAAEHLQLLSGRATAAGDIELACYAELWLASVALAQGQFGAAQRHVARAEQLSAAPKTEAMVLLRRGLLAARRGQDGTAALETAARLFSGPGRRREEGWCWLCLCEAHLALGDDVRAEAALAQALQIRYAVNTSSLAIELDSLPLVRQHLERRGADDARCLLQDERRFSRGGQTQIRLQTMGAARILVNGQTLGLNMARTPELLTYFLTHRKFTLPQLQVALFADHPHKRSKSYIHQVRAELQRLVPGLTIPFDPATRTYTLHLEEHLSLTWDVDVLLGALKTEDPAIILEHIALYEGPFLAEATAEWAEFTRTELQQLVLSRCRAQLDRWKAAGQWVPVLSLCEALQRVEFDEVLCADLVTALEHVHGPEMASARLSALAKRWTAEFGEPSPVLTALLSELTPA</sequence>
<reference evidence="2 3" key="1">
    <citation type="submission" date="2023-07" db="EMBL/GenBank/DDBJ databases">
        <title>Genomic Encyclopedia of Type Strains, Phase IV (KMG-IV): sequencing the most valuable type-strain genomes for metagenomic binning, comparative biology and taxonomic classification.</title>
        <authorList>
            <person name="Goeker M."/>
        </authorList>
    </citation>
    <scope>NUCLEOTIDE SEQUENCE [LARGE SCALE GENOMIC DNA]</scope>
    <source>
        <strain evidence="2 3">NIO-1023</strain>
    </source>
</reference>
<dbReference type="SUPFAM" id="SSF48452">
    <property type="entry name" value="TPR-like"/>
    <property type="match status" value="2"/>
</dbReference>
<accession>A0ABT9MJK5</accession>
<feature type="domain" description="Bacterial transcriptional activator" evidence="1">
    <location>
        <begin position="525"/>
        <end position="654"/>
    </location>
</feature>
<name>A0ABT9MJK5_9DEIO</name>
<dbReference type="RefSeq" id="WP_307469588.1">
    <property type="nucleotide sequence ID" value="NZ_JAURUR010000025.1"/>
</dbReference>
<protein>
    <submittedName>
        <fullName evidence="2">Tetratricopeptide (TPR) repeat protein</fullName>
    </submittedName>
</protein>
<comment type="caution">
    <text evidence="2">The sequence shown here is derived from an EMBL/GenBank/DDBJ whole genome shotgun (WGS) entry which is preliminary data.</text>
</comment>
<dbReference type="EMBL" id="JAURUR010000025">
    <property type="protein sequence ID" value="MDP9766394.1"/>
    <property type="molecule type" value="Genomic_DNA"/>
</dbReference>
<evidence type="ECO:0000259" key="1">
    <source>
        <dbReference type="SMART" id="SM01043"/>
    </source>
</evidence>
<evidence type="ECO:0000313" key="3">
    <source>
        <dbReference type="Proteomes" id="UP001232163"/>
    </source>
</evidence>
<dbReference type="SMART" id="SM01043">
    <property type="entry name" value="BTAD"/>
    <property type="match status" value="1"/>
</dbReference>
<organism evidence="2 3">
    <name type="scientific">Deinococcus enclensis</name>
    <dbReference type="NCBI Taxonomy" id="1049582"/>
    <lineage>
        <taxon>Bacteria</taxon>
        <taxon>Thermotogati</taxon>
        <taxon>Deinococcota</taxon>
        <taxon>Deinococci</taxon>
        <taxon>Deinococcales</taxon>
        <taxon>Deinococcaceae</taxon>
        <taxon>Deinococcus</taxon>
    </lineage>
</organism>
<evidence type="ECO:0000313" key="2">
    <source>
        <dbReference type="EMBL" id="MDP9766394.1"/>
    </source>
</evidence>
<keyword evidence="3" id="KW-1185">Reference proteome</keyword>
<dbReference type="InterPro" id="IPR005158">
    <property type="entry name" value="BTAD"/>
</dbReference>
<gene>
    <name evidence="2" type="ORF">QO006_003861</name>
</gene>
<dbReference type="Gene3D" id="1.25.40.10">
    <property type="entry name" value="Tetratricopeptide repeat domain"/>
    <property type="match status" value="2"/>
</dbReference>
<proteinExistence type="predicted"/>
<dbReference type="InterPro" id="IPR011990">
    <property type="entry name" value="TPR-like_helical_dom_sf"/>
</dbReference>